<dbReference type="InterPro" id="IPR050832">
    <property type="entry name" value="Bact_Acetyltransf"/>
</dbReference>
<dbReference type="PANTHER" id="PTHR43877">
    <property type="entry name" value="AMINOALKYLPHOSPHONATE N-ACETYLTRANSFERASE-RELATED-RELATED"/>
    <property type="match status" value="1"/>
</dbReference>
<sequence>MPRRPFAWSTVGRSSRRRPTGVTLSLHVTALTDPARTPSAQRLAWLACGDGGGPLGYAFLRVFTREGQDHLAELTLNVHAAERRRGVGSRLLDSAVAAAREAGRRSVVAQADADTPGDHFLAASGFRKVLALTYARLDLGGTGGGRAGETDAIVERPHPGYRLVSWRGTVPDDLAGTFADSRRAMDDMPMDDTDYGVVVWDVERVLAAARAVADRGEQLTTVAVVDESDGSVAGFSEFVVPGDGKGDGLHYGTGVLPEHRGHGLGRWMKAESIRLARAQHPDLAGLVTDTADSNTHMRRINDALGYAPTHRALEYQLDL</sequence>
<dbReference type="STRING" id="100226.gene:17764103"/>
<dbReference type="EMBL" id="AL645882">
    <property type="protein sequence ID" value="CAA22755.1"/>
    <property type="molecule type" value="Genomic_DNA"/>
</dbReference>
<dbReference type="PIR" id="T35933">
    <property type="entry name" value="T35933"/>
</dbReference>
<name>Q9ZBG7_STRCO</name>
<proteinExistence type="predicted"/>
<dbReference type="Pfam" id="PF00583">
    <property type="entry name" value="Acetyltransf_1"/>
    <property type="match status" value="2"/>
</dbReference>
<dbReference type="PANTHER" id="PTHR43877:SF1">
    <property type="entry name" value="ACETYLTRANSFERASE"/>
    <property type="match status" value="1"/>
</dbReference>
<dbReference type="Proteomes" id="UP000001973">
    <property type="component" value="Chromosome"/>
</dbReference>
<accession>Q9ZBG7</accession>
<feature type="domain" description="N-acetyltransferase" evidence="3">
    <location>
        <begin position="1"/>
        <end position="168"/>
    </location>
</feature>
<organism evidence="4 5">
    <name type="scientific">Streptomyces coelicolor (strain ATCC BAA-471 / A3(2) / M145)</name>
    <dbReference type="NCBI Taxonomy" id="100226"/>
    <lineage>
        <taxon>Bacteria</taxon>
        <taxon>Bacillati</taxon>
        <taxon>Actinomycetota</taxon>
        <taxon>Actinomycetes</taxon>
        <taxon>Kitasatosporales</taxon>
        <taxon>Streptomycetaceae</taxon>
        <taxon>Streptomyces</taxon>
        <taxon>Streptomyces albidoflavus group</taxon>
    </lineage>
</organism>
<gene>
    <name evidence="4" type="ordered locus">SCO6446</name>
    <name evidence="4" type="ORF">SC9B5.13</name>
</gene>
<keyword evidence="2" id="KW-0012">Acyltransferase</keyword>
<dbReference type="PaxDb" id="100226-SCO6446"/>
<dbReference type="InterPro" id="IPR000182">
    <property type="entry name" value="GNAT_dom"/>
</dbReference>
<feature type="domain" description="N-acetyltransferase" evidence="3">
    <location>
        <begin position="183"/>
        <end position="319"/>
    </location>
</feature>
<dbReference type="eggNOG" id="COG1670">
    <property type="taxonomic scope" value="Bacteria"/>
</dbReference>
<dbReference type="KEGG" id="sco:SCO6446"/>
<reference evidence="4 5" key="2">
    <citation type="journal article" date="2002" name="Nature">
        <title>Complete genome sequence of the model actinomycete Streptomyces coelicolor A3(2).</title>
        <authorList>
            <person name="Bentley S.D."/>
            <person name="Chater K.F."/>
            <person name="Cerdeno-Tarraga A.M."/>
            <person name="Challis G.L."/>
            <person name="Thomson N.R."/>
            <person name="James K.D."/>
            <person name="Harris D.E."/>
            <person name="Quail M.A."/>
            <person name="Kieser H."/>
            <person name="Harper D."/>
            <person name="Bateman A."/>
            <person name="Brown S."/>
            <person name="Chandra G."/>
            <person name="Chen C.W."/>
            <person name="Collins M."/>
            <person name="Cronin A."/>
            <person name="Fraser A."/>
            <person name="Goble A."/>
            <person name="Hidalgo J."/>
            <person name="Hornsby T."/>
            <person name="Howarth S."/>
            <person name="Huang C.H."/>
            <person name="Kieser T."/>
            <person name="Larke L."/>
            <person name="Murphy L."/>
            <person name="Oliver K."/>
            <person name="O'Neil S."/>
            <person name="Rabbinowitsch E."/>
            <person name="Rajandream M.A."/>
            <person name="Rutherford K."/>
            <person name="Rutter S."/>
            <person name="Seeger K."/>
            <person name="Saunders D."/>
            <person name="Sharp S."/>
            <person name="Squares R."/>
            <person name="Squares S."/>
            <person name="Taylor K."/>
            <person name="Warren T."/>
            <person name="Wietzorrek A."/>
            <person name="Woodward J."/>
            <person name="Barrell B.G."/>
            <person name="Parkhill J."/>
            <person name="Hopwood D.A."/>
        </authorList>
    </citation>
    <scope>NUCLEOTIDE SEQUENCE [LARGE SCALE GENOMIC DNA]</scope>
    <source>
        <strain evidence="5">ATCC BAA-471 / A3(2) / M145</strain>
    </source>
</reference>
<dbReference type="HOGENOM" id="CLU_043786_0_0_11"/>
<evidence type="ECO:0000313" key="5">
    <source>
        <dbReference type="Proteomes" id="UP000001973"/>
    </source>
</evidence>
<dbReference type="SUPFAM" id="SSF55729">
    <property type="entry name" value="Acyl-CoA N-acyltransferases (Nat)"/>
    <property type="match status" value="2"/>
</dbReference>
<evidence type="ECO:0000256" key="2">
    <source>
        <dbReference type="ARBA" id="ARBA00023315"/>
    </source>
</evidence>
<dbReference type="GO" id="GO:0008080">
    <property type="term" value="F:N-acetyltransferase activity"/>
    <property type="evidence" value="ECO:0000318"/>
    <property type="project" value="GO_Central"/>
</dbReference>
<protein>
    <recommendedName>
        <fullName evidence="3">N-acetyltransferase domain-containing protein</fullName>
    </recommendedName>
</protein>
<dbReference type="PATRIC" id="fig|100226.15.peg.6546"/>
<evidence type="ECO:0000259" key="3">
    <source>
        <dbReference type="PROSITE" id="PS51186"/>
    </source>
</evidence>
<keyword evidence="1" id="KW-0808">Transferase</keyword>
<reference evidence="4 5" key="1">
    <citation type="journal article" date="1996" name="Mol. Microbiol.">
        <title>A set of ordered cosmids and a detailed genetic and physical map for the 8 Mb Streptomyces coelicolor A3(2) chromosome.</title>
        <authorList>
            <person name="Redenbach M."/>
            <person name="Kieser H.M."/>
            <person name="Denapaite D."/>
            <person name="Eichner A."/>
            <person name="Cullum J."/>
            <person name="Kinashi H."/>
            <person name="Hopwood D.A."/>
        </authorList>
    </citation>
    <scope>NUCLEOTIDE SEQUENCE [LARGE SCALE GENOMIC DNA]</scope>
    <source>
        <strain evidence="5">ATCC BAA-471 / A3(2) / M145</strain>
    </source>
</reference>
<evidence type="ECO:0000313" key="4">
    <source>
        <dbReference type="EMBL" id="CAA22755.1"/>
    </source>
</evidence>
<dbReference type="OrthoDB" id="4119890at2"/>
<dbReference type="EMBL" id="AL939127">
    <property type="protein sequence ID" value="CAA22755.1"/>
    <property type="molecule type" value="Genomic_DNA"/>
</dbReference>
<evidence type="ECO:0000256" key="1">
    <source>
        <dbReference type="ARBA" id="ARBA00022679"/>
    </source>
</evidence>
<dbReference type="InterPro" id="IPR016181">
    <property type="entry name" value="Acyl_CoA_acyltransferase"/>
</dbReference>
<dbReference type="AlphaFoldDB" id="Q9ZBG7"/>
<dbReference type="PROSITE" id="PS51186">
    <property type="entry name" value="GNAT"/>
    <property type="match status" value="2"/>
</dbReference>
<dbReference type="Gene3D" id="3.40.630.30">
    <property type="match status" value="1"/>
</dbReference>
<keyword evidence="5" id="KW-1185">Reference proteome</keyword>
<dbReference type="CDD" id="cd04301">
    <property type="entry name" value="NAT_SF"/>
    <property type="match status" value="2"/>
</dbReference>
<dbReference type="InParanoid" id="Q9ZBG7"/>